<keyword evidence="1" id="KW-1133">Transmembrane helix</keyword>
<dbReference type="GO" id="GO:0005634">
    <property type="term" value="C:nucleus"/>
    <property type="evidence" value="ECO:0007669"/>
    <property type="project" value="TreeGrafter"/>
</dbReference>
<gene>
    <name evidence="2" type="ORF">Ccrd_014004</name>
</gene>
<feature type="non-terminal residue" evidence="2">
    <location>
        <position position="314"/>
    </location>
</feature>
<organism evidence="2 3">
    <name type="scientific">Cynara cardunculus var. scolymus</name>
    <name type="common">Globe artichoke</name>
    <name type="synonym">Cynara scolymus</name>
    <dbReference type="NCBI Taxonomy" id="59895"/>
    <lineage>
        <taxon>Eukaryota</taxon>
        <taxon>Viridiplantae</taxon>
        <taxon>Streptophyta</taxon>
        <taxon>Embryophyta</taxon>
        <taxon>Tracheophyta</taxon>
        <taxon>Spermatophyta</taxon>
        <taxon>Magnoliopsida</taxon>
        <taxon>eudicotyledons</taxon>
        <taxon>Gunneridae</taxon>
        <taxon>Pentapetalae</taxon>
        <taxon>asterids</taxon>
        <taxon>campanulids</taxon>
        <taxon>Asterales</taxon>
        <taxon>Asteraceae</taxon>
        <taxon>Carduoideae</taxon>
        <taxon>Cardueae</taxon>
        <taxon>Carduinae</taxon>
        <taxon>Cynara</taxon>
    </lineage>
</organism>
<keyword evidence="3" id="KW-1185">Reference proteome</keyword>
<comment type="caution">
    <text evidence="2">The sequence shown here is derived from an EMBL/GenBank/DDBJ whole genome shotgun (WGS) entry which is preliminary data.</text>
</comment>
<dbReference type="GO" id="GO:0031490">
    <property type="term" value="F:chromatin DNA binding"/>
    <property type="evidence" value="ECO:0007669"/>
    <property type="project" value="TreeGrafter"/>
</dbReference>
<name>A0A103YEJ3_CYNCS</name>
<keyword evidence="1" id="KW-0472">Membrane</keyword>
<dbReference type="STRING" id="59895.A0A103YEJ3"/>
<keyword evidence="1" id="KW-0812">Transmembrane</keyword>
<feature type="transmembrane region" description="Helical" evidence="1">
    <location>
        <begin position="130"/>
        <end position="152"/>
    </location>
</feature>
<accession>A0A103YEJ3</accession>
<protein>
    <submittedName>
        <fullName evidence="2">Protein strawberry notch-like protein</fullName>
    </submittedName>
</protein>
<evidence type="ECO:0000313" key="2">
    <source>
        <dbReference type="EMBL" id="KVI07649.1"/>
    </source>
</evidence>
<dbReference type="AlphaFoldDB" id="A0A103YEJ3"/>
<dbReference type="Gramene" id="KVI07649">
    <property type="protein sequence ID" value="KVI07649"/>
    <property type="gene ID" value="Ccrd_014004"/>
</dbReference>
<dbReference type="InterPro" id="IPR026741">
    <property type="entry name" value="SNO"/>
</dbReference>
<dbReference type="PANTHER" id="PTHR12706:SF13">
    <property type="entry name" value="PROTEIN FORGETTER 1"/>
    <property type="match status" value="1"/>
</dbReference>
<dbReference type="PANTHER" id="PTHR12706">
    <property type="entry name" value="STRAWBERRY NOTCH-RELATED"/>
    <property type="match status" value="1"/>
</dbReference>
<proteinExistence type="predicted"/>
<evidence type="ECO:0000256" key="1">
    <source>
        <dbReference type="SAM" id="Phobius"/>
    </source>
</evidence>
<evidence type="ECO:0000313" key="3">
    <source>
        <dbReference type="Proteomes" id="UP000243975"/>
    </source>
</evidence>
<reference evidence="2 3" key="1">
    <citation type="journal article" date="2016" name="Sci. Rep.">
        <title>The genome sequence of the outbreeding globe artichoke constructed de novo incorporating a phase-aware low-pass sequencing strategy of F1 progeny.</title>
        <authorList>
            <person name="Scaglione D."/>
            <person name="Reyes-Chin-Wo S."/>
            <person name="Acquadro A."/>
            <person name="Froenicke L."/>
            <person name="Portis E."/>
            <person name="Beitel C."/>
            <person name="Tirone M."/>
            <person name="Mauro R."/>
            <person name="Lo Monaco A."/>
            <person name="Mauromicale G."/>
            <person name="Faccioli P."/>
            <person name="Cattivelli L."/>
            <person name="Rieseberg L."/>
            <person name="Michelmore R."/>
            <person name="Lanteri S."/>
        </authorList>
    </citation>
    <scope>NUCLEOTIDE SEQUENCE [LARGE SCALE GENOMIC DNA]</scope>
    <source>
        <strain evidence="2">2C</strain>
    </source>
</reference>
<sequence>CFAPEKKGPCNFRTTLDADHAIQQFGRTRRSNQTSAQVQDSLPVVLPNCSSENPAIIRDFIEKGKDALVSVGVVRDAVCYSSQFLVALFAIGKGKDSGMFSSRIVDSDMNDVGCFLNRLLGLSPEIQNRLCILISTLWFFCLVLWCLVALVISCRLFELFVSILDHLLQLACLEGQLDTGIVDMKANTIELQGTPKTVQQSYAWASTELFMFVIDHVITWEVLVLKSVLVLEEAKADISVQMAMMEYDLSIFPGKDDTLMLMTEMQSDSATSALLSEKQRDVSGSSDNEFNESKREWLGRRHFHLVVEGYQSLV</sequence>
<dbReference type="GO" id="GO:0042393">
    <property type="term" value="F:histone binding"/>
    <property type="evidence" value="ECO:0007669"/>
    <property type="project" value="TreeGrafter"/>
</dbReference>
<dbReference type="Proteomes" id="UP000243975">
    <property type="component" value="Unassembled WGS sequence"/>
</dbReference>
<dbReference type="GO" id="GO:0006355">
    <property type="term" value="P:regulation of DNA-templated transcription"/>
    <property type="evidence" value="ECO:0007669"/>
    <property type="project" value="InterPro"/>
</dbReference>
<dbReference type="EMBL" id="LEKV01001499">
    <property type="protein sequence ID" value="KVI07649.1"/>
    <property type="molecule type" value="Genomic_DNA"/>
</dbReference>